<evidence type="ECO:0000313" key="3">
    <source>
        <dbReference type="Proteomes" id="UP000319732"/>
    </source>
</evidence>
<dbReference type="InterPro" id="IPR006869">
    <property type="entry name" value="DUF547"/>
</dbReference>
<evidence type="ECO:0000313" key="2">
    <source>
        <dbReference type="EMBL" id="TQV86124.1"/>
    </source>
</evidence>
<proteinExistence type="predicted"/>
<dbReference type="OrthoDB" id="526867at2"/>
<reference evidence="2 3" key="1">
    <citation type="submission" date="2019-06" db="EMBL/GenBank/DDBJ databases">
        <title>Whole genome sequence for Cellvibrionaceae sp. R142.</title>
        <authorList>
            <person name="Wang G."/>
        </authorList>
    </citation>
    <scope>NUCLEOTIDE SEQUENCE [LARGE SCALE GENOMIC DNA]</scope>
    <source>
        <strain evidence="2 3">R142</strain>
    </source>
</reference>
<comment type="caution">
    <text evidence="2">The sequence shown here is derived from an EMBL/GenBank/DDBJ whole genome shotgun (WGS) entry which is preliminary data.</text>
</comment>
<gene>
    <name evidence="2" type="ORF">FKG94_00785</name>
</gene>
<dbReference type="PANTHER" id="PTHR46361:SF3">
    <property type="entry name" value="ELECTRON CARRIER_ PROTEIN DISULFIDE OXIDOREDUCTASE"/>
    <property type="match status" value="1"/>
</dbReference>
<protein>
    <submittedName>
        <fullName evidence="2">DUF547 domain-containing protein</fullName>
    </submittedName>
</protein>
<dbReference type="Proteomes" id="UP000319732">
    <property type="component" value="Unassembled WGS sequence"/>
</dbReference>
<dbReference type="RefSeq" id="WP_142902276.1">
    <property type="nucleotide sequence ID" value="NZ_ML660087.1"/>
</dbReference>
<dbReference type="PANTHER" id="PTHR46361">
    <property type="entry name" value="ELECTRON CARRIER/ PROTEIN DISULFIDE OXIDOREDUCTASE"/>
    <property type="match status" value="1"/>
</dbReference>
<dbReference type="Pfam" id="PF04784">
    <property type="entry name" value="DUF547"/>
    <property type="match status" value="1"/>
</dbReference>
<sequence length="289" mass="32953">MPVTQHLIAWRVPTAAARLAVLQVLLLCLSWTLPSLTAAGPKAKLIDFWTPSNNQNSASIDHSEWQEILDSRLDASHPSGVNRFDYAAVTEAERVKLQNYLQRLQAIDIRDYSRPEQKAFWFNLYNALTVELILHNYPVKSITKLGKRFFSFGPWNDNIAEIAGQKLSLNDIEHGIMRPIWPDNRIHYGVNCASIGCPNLAATAFTAANTDSLLDRAARDFVNHPRGVQFKGKKLLVSSIYHWYIEDFGDNHESLIEHLIQYAEEPLATQLRQFDGKVDHDYDWDLNEP</sequence>
<dbReference type="AlphaFoldDB" id="A0A545U9H5"/>
<keyword evidence="3" id="KW-1185">Reference proteome</keyword>
<accession>A0A545U9H5</accession>
<organism evidence="2 3">
    <name type="scientific">Exilibacterium tricleocarpae</name>
    <dbReference type="NCBI Taxonomy" id="2591008"/>
    <lineage>
        <taxon>Bacteria</taxon>
        <taxon>Pseudomonadati</taxon>
        <taxon>Pseudomonadota</taxon>
        <taxon>Gammaproteobacteria</taxon>
        <taxon>Cellvibrionales</taxon>
        <taxon>Cellvibrionaceae</taxon>
        <taxon>Exilibacterium</taxon>
    </lineage>
</organism>
<evidence type="ECO:0000259" key="1">
    <source>
        <dbReference type="Pfam" id="PF04784"/>
    </source>
</evidence>
<feature type="domain" description="DUF547" evidence="1">
    <location>
        <begin position="110"/>
        <end position="222"/>
    </location>
</feature>
<name>A0A545U9H5_9GAMM</name>
<dbReference type="EMBL" id="VHSG01000002">
    <property type="protein sequence ID" value="TQV86124.1"/>
    <property type="molecule type" value="Genomic_DNA"/>
</dbReference>